<accession>A0A3A8JVR2</accession>
<organism evidence="2 3">
    <name type="scientific">Corallococcus terminator</name>
    <dbReference type="NCBI Taxonomy" id="2316733"/>
    <lineage>
        <taxon>Bacteria</taxon>
        <taxon>Pseudomonadati</taxon>
        <taxon>Myxococcota</taxon>
        <taxon>Myxococcia</taxon>
        <taxon>Myxococcales</taxon>
        <taxon>Cystobacterineae</taxon>
        <taxon>Myxococcaceae</taxon>
        <taxon>Corallococcus</taxon>
    </lineage>
</organism>
<dbReference type="InterPro" id="IPR025202">
    <property type="entry name" value="PLD-like_dom"/>
</dbReference>
<gene>
    <name evidence="2" type="ORF">D7V88_01545</name>
</gene>
<dbReference type="EMBL" id="RAVZ01000005">
    <property type="protein sequence ID" value="RKG93653.1"/>
    <property type="molecule type" value="Genomic_DNA"/>
</dbReference>
<evidence type="ECO:0000259" key="1">
    <source>
        <dbReference type="PROSITE" id="PS50035"/>
    </source>
</evidence>
<proteinExistence type="predicted"/>
<name>A0A3A8JVR2_9BACT</name>
<feature type="domain" description="PLD phosphodiesterase" evidence="1">
    <location>
        <begin position="432"/>
        <end position="454"/>
    </location>
</feature>
<keyword evidence="3" id="KW-1185">Reference proteome</keyword>
<feature type="domain" description="PLD phosphodiesterase" evidence="1">
    <location>
        <begin position="157"/>
        <end position="184"/>
    </location>
</feature>
<dbReference type="PANTHER" id="PTHR21248:SF22">
    <property type="entry name" value="PHOSPHOLIPASE D"/>
    <property type="match status" value="1"/>
</dbReference>
<dbReference type="SMART" id="SM00155">
    <property type="entry name" value="PLDc"/>
    <property type="match status" value="2"/>
</dbReference>
<sequence length="508" mass="56529">MPLTVAHLHATLKSRLPQFSDRLFGQAGDTFVGGWEEYLFDTPHGWWTTSNHEFPDRGHSSQPARAMKACIEKATHSIDIVTMDEPTGDFRKNVEDGLIALAMSGRPVTVRFLLGRQAGGPNLHTWMMLKQLADRIRQAEPRASRLNVYLAQFRWESASWNHAKLIAIDGGVLITGGHNMWDSHYLARNPVFDISMRFDGGIARGGHRFADALWNFVRANNRRPLAGATYSNHLNPDLEIDESAPPPRSESFEAVAADASPAADASNRFPALWVASPGWGVYTDPRVLEGAMMIALVEGLKQAKQSCKMSLQDLGSPHMSAVDFKTWRPRDYPFDLIGCGGSWFILPLIDNFAEFLHRNASATLEIILSAPTDGAHGYGHGVKLQTILNLLSQRMNAQFQTSKNDALKILNERVFLKTIAFSDGREAWRDGAKKDNHAKFWILDDKICHVGSDNCYPYVQGIGQAALQEFGVIGEFPPSVTDMVMEGYYNHASRHGVRTDAKLADLTW</sequence>
<evidence type="ECO:0000313" key="2">
    <source>
        <dbReference type="EMBL" id="RKG93653.1"/>
    </source>
</evidence>
<comment type="caution">
    <text evidence="2">The sequence shown here is derived from an EMBL/GenBank/DDBJ whole genome shotgun (WGS) entry which is preliminary data.</text>
</comment>
<dbReference type="AlphaFoldDB" id="A0A3A8JVR2"/>
<dbReference type="Gene3D" id="3.30.870.10">
    <property type="entry name" value="Endonuclease Chain A"/>
    <property type="match status" value="2"/>
</dbReference>
<evidence type="ECO:0000313" key="3">
    <source>
        <dbReference type="Proteomes" id="UP000268094"/>
    </source>
</evidence>
<dbReference type="Proteomes" id="UP000268094">
    <property type="component" value="Unassembled WGS sequence"/>
</dbReference>
<reference evidence="3" key="1">
    <citation type="submission" date="2018-09" db="EMBL/GenBank/DDBJ databases">
        <authorList>
            <person name="Livingstone P.G."/>
            <person name="Whitworth D.E."/>
        </authorList>
    </citation>
    <scope>NUCLEOTIDE SEQUENCE [LARGE SCALE GENOMIC DNA]</scope>
    <source>
        <strain evidence="3">CA054A</strain>
    </source>
</reference>
<dbReference type="SUPFAM" id="SSF56024">
    <property type="entry name" value="Phospholipase D/nuclease"/>
    <property type="match status" value="1"/>
</dbReference>
<dbReference type="PROSITE" id="PS50035">
    <property type="entry name" value="PLD"/>
    <property type="match status" value="2"/>
</dbReference>
<dbReference type="GO" id="GO:0032049">
    <property type="term" value="P:cardiolipin biosynthetic process"/>
    <property type="evidence" value="ECO:0007669"/>
    <property type="project" value="UniProtKB-ARBA"/>
</dbReference>
<dbReference type="InterPro" id="IPR001736">
    <property type="entry name" value="PLipase_D/transphosphatidylase"/>
</dbReference>
<dbReference type="OrthoDB" id="7374490at2"/>
<protein>
    <recommendedName>
        <fullName evidence="1">PLD phosphodiesterase domain-containing protein</fullName>
    </recommendedName>
</protein>
<dbReference type="Pfam" id="PF13091">
    <property type="entry name" value="PLDc_2"/>
    <property type="match status" value="1"/>
</dbReference>
<dbReference type="GO" id="GO:0030572">
    <property type="term" value="F:phosphatidyltransferase activity"/>
    <property type="evidence" value="ECO:0007669"/>
    <property type="project" value="UniProtKB-ARBA"/>
</dbReference>
<dbReference type="PANTHER" id="PTHR21248">
    <property type="entry name" value="CARDIOLIPIN SYNTHASE"/>
    <property type="match status" value="1"/>
</dbReference>
<dbReference type="Pfam" id="PF00614">
    <property type="entry name" value="PLDc"/>
    <property type="match status" value="1"/>
</dbReference>
<dbReference type="RefSeq" id="WP_120538799.1">
    <property type="nucleotide sequence ID" value="NZ_RAVZ01000005.1"/>
</dbReference>